<accession>A0A2P9ATL1</accession>
<dbReference type="Gene3D" id="1.20.200.10">
    <property type="entry name" value="Fumarase/aspartase (Central domain)"/>
    <property type="match status" value="1"/>
</dbReference>
<dbReference type="InterPro" id="IPR051546">
    <property type="entry name" value="Aspartate_Ammonia-Lyase"/>
</dbReference>
<evidence type="ECO:0000313" key="3">
    <source>
        <dbReference type="EMBL" id="SJM34450.1"/>
    </source>
</evidence>
<dbReference type="InterPro" id="IPR000362">
    <property type="entry name" value="Fumarate_lyase_fam"/>
</dbReference>
<dbReference type="InterPro" id="IPR008948">
    <property type="entry name" value="L-Aspartase-like"/>
</dbReference>
<dbReference type="FunFam" id="1.20.200.10:FF:000001">
    <property type="entry name" value="Fumarate hydratase, mitochondrial"/>
    <property type="match status" value="1"/>
</dbReference>
<dbReference type="PRINTS" id="PR00145">
    <property type="entry name" value="ARGSUCLYASE"/>
</dbReference>
<protein>
    <submittedName>
        <fullName evidence="3">Aspartate ammonia-lyase</fullName>
        <ecNumber evidence="3">4.3.1.1</ecNumber>
    </submittedName>
</protein>
<keyword evidence="1 3" id="KW-0456">Lyase</keyword>
<reference evidence="4" key="1">
    <citation type="submission" date="2016-12" db="EMBL/GenBank/DDBJ databases">
        <authorList>
            <person name="Brunel B."/>
        </authorList>
    </citation>
    <scope>NUCLEOTIDE SEQUENCE [LARGE SCALE GENOMIC DNA]</scope>
</reference>
<dbReference type="Proteomes" id="UP000245698">
    <property type="component" value="Unassembled WGS sequence"/>
</dbReference>
<dbReference type="InterPro" id="IPR024083">
    <property type="entry name" value="Fumarase/histidase_N"/>
</dbReference>
<name>A0A2P9ATL1_9HYPH</name>
<dbReference type="PANTHER" id="PTHR42696:SF2">
    <property type="entry name" value="ASPARTATE AMMONIA-LYASE"/>
    <property type="match status" value="1"/>
</dbReference>
<proteinExistence type="predicted"/>
<dbReference type="GO" id="GO:0006531">
    <property type="term" value="P:aspartate metabolic process"/>
    <property type="evidence" value="ECO:0007669"/>
    <property type="project" value="TreeGrafter"/>
</dbReference>
<evidence type="ECO:0000256" key="1">
    <source>
        <dbReference type="ARBA" id="ARBA00023239"/>
    </source>
</evidence>
<keyword evidence="4" id="KW-1185">Reference proteome</keyword>
<sequence>MSIDNRMEHDPLGPVSVPVDRYYGAQTARAIENFPISGIAIKCMPFVLQALAHVKMAAAQANCEEGYLSTEKRDAIVEACQEVLAGKHDEEFLVDVFQGGAGTSTNMNMNEVLANRASELMGGVRGEKRLVHPNDDVNRSQSTNDAYATAVRLSIIPASRHLRDALVVVAAALNNKAEEFAVIRKLGRTQLQDAVPMTLGQEFAAFATTILEDCDRLKETERLFLEVNLGGTAIGTGIAATSSYRARALQHLSRETQLPVVGSKDLLEASWDMGAFMLHMGLLKRIAAKLSKIANDFRLLSSGPRGGIGEIVLPALQPGSSLMPGKVNPVAAEALNQVCFYVYGMDTTVGMAAEAGQLQLNAMEPVIVFSIHNATTLLRNAVLTFSRTCVEGVQANVAKCEANLMNSTAFATELVTTMGYEAAAKVVKERLAS</sequence>
<dbReference type="InterPro" id="IPR022761">
    <property type="entry name" value="Fumarate_lyase_N"/>
</dbReference>
<dbReference type="EMBL" id="FUIG01000053">
    <property type="protein sequence ID" value="SJM34450.1"/>
    <property type="molecule type" value="Genomic_DNA"/>
</dbReference>
<dbReference type="GO" id="GO:0005829">
    <property type="term" value="C:cytosol"/>
    <property type="evidence" value="ECO:0007669"/>
    <property type="project" value="TreeGrafter"/>
</dbReference>
<dbReference type="Gene3D" id="1.10.275.10">
    <property type="entry name" value="Fumarase/aspartase (N-terminal domain)"/>
    <property type="match status" value="1"/>
</dbReference>
<dbReference type="NCBIfam" id="NF008909">
    <property type="entry name" value="PRK12273.1"/>
    <property type="match status" value="1"/>
</dbReference>
<dbReference type="PROSITE" id="PS00163">
    <property type="entry name" value="FUMARATE_LYASES"/>
    <property type="match status" value="1"/>
</dbReference>
<dbReference type="PRINTS" id="PR00149">
    <property type="entry name" value="FUMRATELYASE"/>
</dbReference>
<dbReference type="Pfam" id="PF00206">
    <property type="entry name" value="Lyase_1"/>
    <property type="match status" value="1"/>
</dbReference>
<feature type="domain" description="Fumarate lyase N-terminal" evidence="2">
    <location>
        <begin position="13"/>
        <end position="344"/>
    </location>
</feature>
<organism evidence="3 4">
    <name type="scientific">Mesorhizobium delmotii</name>
    <dbReference type="NCBI Taxonomy" id="1631247"/>
    <lineage>
        <taxon>Bacteria</taxon>
        <taxon>Pseudomonadati</taxon>
        <taxon>Pseudomonadota</taxon>
        <taxon>Alphaproteobacteria</taxon>
        <taxon>Hyphomicrobiales</taxon>
        <taxon>Phyllobacteriaceae</taxon>
        <taxon>Mesorhizobium</taxon>
    </lineage>
</organism>
<dbReference type="GO" id="GO:0008797">
    <property type="term" value="F:aspartate ammonia-lyase activity"/>
    <property type="evidence" value="ECO:0007669"/>
    <property type="project" value="UniProtKB-EC"/>
</dbReference>
<dbReference type="RefSeq" id="WP_123150958.1">
    <property type="nucleotide sequence ID" value="NZ_FUIG01000053.1"/>
</dbReference>
<dbReference type="PANTHER" id="PTHR42696">
    <property type="entry name" value="ASPARTATE AMMONIA-LYASE"/>
    <property type="match status" value="1"/>
</dbReference>
<evidence type="ECO:0000313" key="4">
    <source>
        <dbReference type="Proteomes" id="UP000245698"/>
    </source>
</evidence>
<dbReference type="SUPFAM" id="SSF48557">
    <property type="entry name" value="L-aspartase-like"/>
    <property type="match status" value="1"/>
</dbReference>
<dbReference type="FunFam" id="1.10.275.10:FF:000001">
    <property type="entry name" value="Fumarate hydratase, mitochondrial"/>
    <property type="match status" value="1"/>
</dbReference>
<evidence type="ECO:0000259" key="2">
    <source>
        <dbReference type="Pfam" id="PF00206"/>
    </source>
</evidence>
<gene>
    <name evidence="3" type="primary">aspA</name>
    <name evidence="3" type="ORF">BQ8482_440004</name>
</gene>
<dbReference type="InterPro" id="IPR020557">
    <property type="entry name" value="Fumarate_lyase_CS"/>
</dbReference>
<dbReference type="EC" id="4.3.1.1" evidence="3"/>
<dbReference type="AlphaFoldDB" id="A0A2P9ATL1"/>